<dbReference type="OrthoDB" id="2647662at2759"/>
<dbReference type="Proteomes" id="UP000807769">
    <property type="component" value="Unassembled WGS sequence"/>
</dbReference>
<organism evidence="1 2">
    <name type="scientific">Suillus subaureus</name>
    <dbReference type="NCBI Taxonomy" id="48587"/>
    <lineage>
        <taxon>Eukaryota</taxon>
        <taxon>Fungi</taxon>
        <taxon>Dikarya</taxon>
        <taxon>Basidiomycota</taxon>
        <taxon>Agaricomycotina</taxon>
        <taxon>Agaricomycetes</taxon>
        <taxon>Agaricomycetidae</taxon>
        <taxon>Boletales</taxon>
        <taxon>Suillineae</taxon>
        <taxon>Suillaceae</taxon>
        <taxon>Suillus</taxon>
    </lineage>
</organism>
<comment type="caution">
    <text evidence="1">The sequence shown here is derived from an EMBL/GenBank/DDBJ whole genome shotgun (WGS) entry which is preliminary data.</text>
</comment>
<dbReference type="RefSeq" id="XP_041200425.1">
    <property type="nucleotide sequence ID" value="XM_041332257.1"/>
</dbReference>
<dbReference type="AlphaFoldDB" id="A0A9P7JKL2"/>
<sequence>MFHPFSTYVLVQLLQSDEPEEVPVVKTALCDYLDMDPDVTLGVLCDQTVPPADRRMQQWQNTECLCGPTSDCNLHWLTIAIALGQVQDVIVNAHHTIEYLKYTRHPQTPNPNWLTNPGHQTMILPAGFELQPQSRSHLRIVLYPCVAYTARTVCPKGKAELPLLVPNFLVEEMQFDDFQSIPFLTNDRHYNLTLTGTMYTVNERSTFIHLEPLIITNTYTGLNVRDCPKVQLENFEAWMASMRGRVKGDPIIVAELARTQHRQMRTVIGWLEPLDGTHLFRECDSAREWNHKRLELEAQFWKHVEFFPHNFKLDCFLACSITF</sequence>
<evidence type="ECO:0000313" key="2">
    <source>
        <dbReference type="Proteomes" id="UP000807769"/>
    </source>
</evidence>
<gene>
    <name evidence="1" type="ORF">BJ212DRAFT_1294810</name>
</gene>
<dbReference type="GeneID" id="64626274"/>
<keyword evidence="2" id="KW-1185">Reference proteome</keyword>
<dbReference type="EMBL" id="JABBWG010000001">
    <property type="protein sequence ID" value="KAG1827578.1"/>
    <property type="molecule type" value="Genomic_DNA"/>
</dbReference>
<accession>A0A9P7JKL2</accession>
<name>A0A9P7JKL2_9AGAM</name>
<reference evidence="1" key="1">
    <citation type="journal article" date="2020" name="New Phytol.">
        <title>Comparative genomics reveals dynamic genome evolution in host specialist ectomycorrhizal fungi.</title>
        <authorList>
            <person name="Lofgren L.A."/>
            <person name="Nguyen N.H."/>
            <person name="Vilgalys R."/>
            <person name="Ruytinx J."/>
            <person name="Liao H.L."/>
            <person name="Branco S."/>
            <person name="Kuo A."/>
            <person name="LaButti K."/>
            <person name="Lipzen A."/>
            <person name="Andreopoulos W."/>
            <person name="Pangilinan J."/>
            <person name="Riley R."/>
            <person name="Hundley H."/>
            <person name="Na H."/>
            <person name="Barry K."/>
            <person name="Grigoriev I.V."/>
            <person name="Stajich J.E."/>
            <person name="Kennedy P.G."/>
        </authorList>
    </citation>
    <scope>NUCLEOTIDE SEQUENCE</scope>
    <source>
        <strain evidence="1">MN1</strain>
    </source>
</reference>
<proteinExistence type="predicted"/>
<protein>
    <submittedName>
        <fullName evidence="1">Uncharacterized protein</fullName>
    </submittedName>
</protein>
<evidence type="ECO:0000313" key="1">
    <source>
        <dbReference type="EMBL" id="KAG1827578.1"/>
    </source>
</evidence>